<feature type="region of interest" description="Disordered" evidence="1">
    <location>
        <begin position="417"/>
        <end position="439"/>
    </location>
</feature>
<keyword evidence="3" id="KW-1185">Reference proteome</keyword>
<evidence type="ECO:0000313" key="2">
    <source>
        <dbReference type="EMBL" id="ROP40346.1"/>
    </source>
</evidence>
<dbReference type="PANTHER" id="PTHR42905">
    <property type="entry name" value="PHOSPHOENOLPYRUVATE CARBOXYLASE"/>
    <property type="match status" value="1"/>
</dbReference>
<dbReference type="GO" id="GO:0005506">
    <property type="term" value="F:iron ion binding"/>
    <property type="evidence" value="ECO:0007669"/>
    <property type="project" value="InterPro"/>
</dbReference>
<feature type="compositionally biased region" description="Low complexity" evidence="1">
    <location>
        <begin position="427"/>
        <end position="439"/>
    </location>
</feature>
<dbReference type="PROSITE" id="PS00086">
    <property type="entry name" value="CYTOCHROME_P450"/>
    <property type="match status" value="1"/>
</dbReference>
<name>A0A3N1HD21_9PSEU</name>
<dbReference type="InterPro" id="IPR015813">
    <property type="entry name" value="Pyrv/PenolPyrv_kinase-like_dom"/>
</dbReference>
<dbReference type="InterPro" id="IPR017972">
    <property type="entry name" value="Cyt_P450_CS"/>
</dbReference>
<dbReference type="InterPro" id="IPR040442">
    <property type="entry name" value="Pyrv_kinase-like_dom_sf"/>
</dbReference>
<dbReference type="EMBL" id="RJKM01000001">
    <property type="protein sequence ID" value="ROP40346.1"/>
    <property type="molecule type" value="Genomic_DNA"/>
</dbReference>
<reference evidence="2 3" key="1">
    <citation type="submission" date="2018-11" db="EMBL/GenBank/DDBJ databases">
        <title>Sequencing the genomes of 1000 actinobacteria strains.</title>
        <authorList>
            <person name="Klenk H.-P."/>
        </authorList>
    </citation>
    <scope>NUCLEOTIDE SEQUENCE [LARGE SCALE GENOMIC DNA]</scope>
    <source>
        <strain evidence="2 3">DSM 44231</strain>
    </source>
</reference>
<gene>
    <name evidence="2" type="ORF">EDD40_5754</name>
</gene>
<dbReference type="GO" id="GO:0016705">
    <property type="term" value="F:oxidoreductase activity, acting on paired donors, with incorporation or reduction of molecular oxygen"/>
    <property type="evidence" value="ECO:0007669"/>
    <property type="project" value="InterPro"/>
</dbReference>
<evidence type="ECO:0000256" key="1">
    <source>
        <dbReference type="SAM" id="MobiDB-lite"/>
    </source>
</evidence>
<protein>
    <submittedName>
        <fullName evidence="2">2-methylisocitrate lyase-like PEP mutase family enzyme</fullName>
    </submittedName>
</protein>
<dbReference type="InterPro" id="IPR039556">
    <property type="entry name" value="ICL/PEPM"/>
</dbReference>
<comment type="caution">
    <text evidence="2">The sequence shown here is derived from an EMBL/GenBank/DDBJ whole genome shotgun (WGS) entry which is preliminary data.</text>
</comment>
<dbReference type="Proteomes" id="UP000268727">
    <property type="component" value="Unassembled WGS sequence"/>
</dbReference>
<dbReference type="Pfam" id="PF13714">
    <property type="entry name" value="PEP_mutase"/>
    <property type="match status" value="1"/>
</dbReference>
<proteinExistence type="predicted"/>
<dbReference type="SUPFAM" id="SSF51621">
    <property type="entry name" value="Phosphoenolpyruvate/pyruvate domain"/>
    <property type="match status" value="1"/>
</dbReference>
<dbReference type="GO" id="GO:0016829">
    <property type="term" value="F:lyase activity"/>
    <property type="evidence" value="ECO:0007669"/>
    <property type="project" value="UniProtKB-KW"/>
</dbReference>
<organism evidence="2 3">
    <name type="scientific">Saccharothrix texasensis</name>
    <dbReference type="NCBI Taxonomy" id="103734"/>
    <lineage>
        <taxon>Bacteria</taxon>
        <taxon>Bacillati</taxon>
        <taxon>Actinomycetota</taxon>
        <taxon>Actinomycetes</taxon>
        <taxon>Pseudonocardiales</taxon>
        <taxon>Pseudonocardiaceae</taxon>
        <taxon>Saccharothrix</taxon>
    </lineage>
</organism>
<accession>A0A3N1HD21</accession>
<keyword evidence="2" id="KW-0456">Lyase</keyword>
<dbReference type="CDD" id="cd00377">
    <property type="entry name" value="ICL_PEPM"/>
    <property type="match status" value="1"/>
</dbReference>
<sequence>MAEALAAYVGGMNELWDSSYVVPPVPVAASGVAWLRSSVARFSEGDEHVRRRALAERVLAAVDPGVLRRAGEPVAVLAEALGLPRSVASDVAVVAACYQPHVDATVEADEAVARLVAACGGTWDEGTANLIGVLVQASGATRALIAGVEPPVPVTRRVAPDGSVVEVDLGEAWFGGGRHACPGRAHALALAEGARAFHRMHDDFLVLPNAWDFASAAAFVRAGFGAVGTTSLGVAVAHGLPDAAGVARAETVALARLLARLPVPVTVDVEAGFGGDVRALAAELWELGVAGVNVEDGRGAGLAEPADQAAIVRAFKEVAPGLFVNARVDTWWLGVDRASTLDRARAYVDAGADGVFIPGLDQEAEIAAAVAAVPVPLNTLPSLSTETLRALGVRRVSTGSLPFRAALAEAVRTAEAVRSTTPPPTTLPTYSETTALTTS</sequence>
<dbReference type="PANTHER" id="PTHR42905:SF16">
    <property type="entry name" value="CARBOXYPHOSPHONOENOLPYRUVATE PHOSPHONOMUTASE-LIKE PROTEIN (AFU_ORTHOLOGUE AFUA_5G07230)"/>
    <property type="match status" value="1"/>
</dbReference>
<dbReference type="AlphaFoldDB" id="A0A3N1HD21"/>
<dbReference type="Gene3D" id="3.20.20.60">
    <property type="entry name" value="Phosphoenolpyruvate-binding domains"/>
    <property type="match status" value="1"/>
</dbReference>
<evidence type="ECO:0000313" key="3">
    <source>
        <dbReference type="Proteomes" id="UP000268727"/>
    </source>
</evidence>